<dbReference type="EMBL" id="QQAW01000010">
    <property type="protein sequence ID" value="RDI36369.1"/>
    <property type="molecule type" value="Genomic_DNA"/>
</dbReference>
<dbReference type="PANTHER" id="PTHR30204">
    <property type="entry name" value="REDOX-CYCLING DRUG-SENSING TRANSCRIPTIONAL ACTIVATOR SOXR"/>
    <property type="match status" value="1"/>
</dbReference>
<comment type="caution">
    <text evidence="4">The sequence shown here is derived from an EMBL/GenBank/DDBJ whole genome shotgun (WGS) entry which is preliminary data.</text>
</comment>
<reference evidence="4 5" key="1">
    <citation type="submission" date="2018-07" db="EMBL/GenBank/DDBJ databases">
        <title>Genomic Encyclopedia of Type Strains, Phase IV (KMG-IV): sequencing the most valuable type-strain genomes for metagenomic binning, comparative biology and taxonomic classification.</title>
        <authorList>
            <person name="Goeker M."/>
        </authorList>
    </citation>
    <scope>NUCLEOTIDE SEQUENCE [LARGE SCALE GENOMIC DNA]</scope>
    <source>
        <strain evidence="4 5">DSM 5603</strain>
    </source>
</reference>
<dbReference type="RefSeq" id="WP_170143248.1">
    <property type="nucleotide sequence ID" value="NZ_BJMI01000012.1"/>
</dbReference>
<dbReference type="PANTHER" id="PTHR30204:SF97">
    <property type="entry name" value="MERR FAMILY REGULATORY PROTEIN"/>
    <property type="match status" value="1"/>
</dbReference>
<accession>A0A370G0F0</accession>
<reference evidence="3 6" key="2">
    <citation type="submission" date="2020-04" db="EMBL/GenBank/DDBJ databases">
        <title>Description of novel Gluconacetobacter.</title>
        <authorList>
            <person name="Sombolestani A."/>
        </authorList>
    </citation>
    <scope>NUCLEOTIDE SEQUENCE [LARGE SCALE GENOMIC DNA]</scope>
    <source>
        <strain evidence="3 6">LMG 1382</strain>
    </source>
</reference>
<evidence type="ECO:0000313" key="4">
    <source>
        <dbReference type="EMBL" id="RDI36369.1"/>
    </source>
</evidence>
<evidence type="ECO:0000259" key="2">
    <source>
        <dbReference type="PROSITE" id="PS50937"/>
    </source>
</evidence>
<evidence type="ECO:0000313" key="3">
    <source>
        <dbReference type="EMBL" id="MBB2187404.1"/>
    </source>
</evidence>
<dbReference type="GO" id="GO:0003700">
    <property type="term" value="F:DNA-binding transcription factor activity"/>
    <property type="evidence" value="ECO:0007669"/>
    <property type="project" value="InterPro"/>
</dbReference>
<dbReference type="InterPro" id="IPR000551">
    <property type="entry name" value="MerR-type_HTH_dom"/>
</dbReference>
<evidence type="ECO:0000313" key="6">
    <source>
        <dbReference type="Proteomes" id="UP000562982"/>
    </source>
</evidence>
<name>A0A370G0F0_GLULI</name>
<dbReference type="Gene3D" id="1.10.1660.10">
    <property type="match status" value="1"/>
</dbReference>
<dbReference type="GO" id="GO:0003677">
    <property type="term" value="F:DNA binding"/>
    <property type="evidence" value="ECO:0007669"/>
    <property type="project" value="UniProtKB-KW"/>
</dbReference>
<organism evidence="4 5">
    <name type="scientific">Gluconacetobacter liquefaciens</name>
    <name type="common">Acetobacter liquefaciens</name>
    <dbReference type="NCBI Taxonomy" id="89584"/>
    <lineage>
        <taxon>Bacteria</taxon>
        <taxon>Pseudomonadati</taxon>
        <taxon>Pseudomonadota</taxon>
        <taxon>Alphaproteobacteria</taxon>
        <taxon>Acetobacterales</taxon>
        <taxon>Acetobacteraceae</taxon>
        <taxon>Gluconacetobacter</taxon>
    </lineage>
</organism>
<dbReference type="PROSITE" id="PS50937">
    <property type="entry name" value="HTH_MERR_2"/>
    <property type="match status" value="1"/>
</dbReference>
<dbReference type="Proteomes" id="UP000254958">
    <property type="component" value="Unassembled WGS sequence"/>
</dbReference>
<keyword evidence="1 4" id="KW-0238">DNA-binding</keyword>
<dbReference type="Pfam" id="PF13411">
    <property type="entry name" value="MerR_1"/>
    <property type="match status" value="1"/>
</dbReference>
<keyword evidence="5" id="KW-1185">Reference proteome</keyword>
<dbReference type="InterPro" id="IPR009061">
    <property type="entry name" value="DNA-bd_dom_put_sf"/>
</dbReference>
<feature type="domain" description="HTH merR-type" evidence="2">
    <location>
        <begin position="12"/>
        <end position="74"/>
    </location>
</feature>
<gene>
    <name evidence="4" type="ORF">C7453_11036</name>
    <name evidence="3" type="ORF">HLH32_13655</name>
</gene>
<dbReference type="SUPFAM" id="SSF46955">
    <property type="entry name" value="Putative DNA-binding domain"/>
    <property type="match status" value="1"/>
</dbReference>
<proteinExistence type="predicted"/>
<sequence length="252" mass="27839">MASPFPDGAAAVARRFGVTVKTLRVYEDAGLIRPVRDGHGWRTYGQAECERLHLVLLLRRFGLTIARIAEMFAAGQPDLAAMLDLQAEALTEQQTRIRETLSLIGRARRHLSEHGSIDRETLAAFARAEPARLRWTPALRALAARCFTPDQQRLLAGVAPSIETEWEAVYQELALILDGPPDTPRARLLGAKAATLINRMTAGDPAMRTALARFWHDGFAVPEIARSLPMDEKGWQFLGQAMAAHARAETAR</sequence>
<dbReference type="SMART" id="SM00422">
    <property type="entry name" value="HTH_MERR"/>
    <property type="match status" value="1"/>
</dbReference>
<protein>
    <submittedName>
        <fullName evidence="4">DNA-binding transcriptional MerR regulator</fullName>
    </submittedName>
    <submittedName>
        <fullName evidence="3">MerR family transcriptional regulator</fullName>
    </submittedName>
</protein>
<evidence type="ECO:0000256" key="1">
    <source>
        <dbReference type="ARBA" id="ARBA00023125"/>
    </source>
</evidence>
<dbReference type="AlphaFoldDB" id="A0A370G0F0"/>
<evidence type="ECO:0000313" key="5">
    <source>
        <dbReference type="Proteomes" id="UP000254958"/>
    </source>
</evidence>
<dbReference type="EMBL" id="JABEQI010000008">
    <property type="protein sequence ID" value="MBB2187404.1"/>
    <property type="molecule type" value="Genomic_DNA"/>
</dbReference>
<dbReference type="CDD" id="cd00592">
    <property type="entry name" value="HTH_MerR-like"/>
    <property type="match status" value="1"/>
</dbReference>
<dbReference type="InterPro" id="IPR047057">
    <property type="entry name" value="MerR_fam"/>
</dbReference>
<dbReference type="Proteomes" id="UP000562982">
    <property type="component" value="Unassembled WGS sequence"/>
</dbReference>